<evidence type="ECO:0000313" key="2">
    <source>
        <dbReference type="EMBL" id="QSQ21719.1"/>
    </source>
</evidence>
<keyword evidence="1" id="KW-0812">Transmembrane</keyword>
<keyword evidence="1" id="KW-1133">Transmembrane helix</keyword>
<keyword evidence="1" id="KW-0472">Membrane</keyword>
<dbReference type="RefSeq" id="WP_206723296.1">
    <property type="nucleotide sequence ID" value="NZ_CP071090.1"/>
</dbReference>
<reference evidence="2 3" key="1">
    <citation type="submission" date="2021-02" db="EMBL/GenBank/DDBJ databases">
        <title>De Novo genome assembly of isolated myxobacteria.</title>
        <authorList>
            <person name="Stevens D.C."/>
        </authorList>
    </citation>
    <scope>NUCLEOTIDE SEQUENCE [LARGE SCALE GENOMIC DNA]</scope>
    <source>
        <strain evidence="3">SCPEA02</strain>
    </source>
</reference>
<sequence length="254" mass="27451">MTECANTKAKRALQALFRGELDAEDFTWLRTHAATCPSCRETYDKLSRVESSLEKRALPEGRQALLEQALFARLAESRAPAPVRAPRPSERPSFFRPWMGFAMGLATVAALTLLVVIPEEGDNPRRSEEWGVRSGEGSAWGVRAFCVGADGRVRAEARPGGTLPCEEGGSVQFSYTAPEAARLTIETTSASGEPLRFFPSEGPPAEVAPGVDVVLPLSTPVQGGWLSGPLDVRARFTDARGQVLGETRLTLTPR</sequence>
<accession>A0ABX7NS58</accession>
<dbReference type="Proteomes" id="UP000662747">
    <property type="component" value="Chromosome"/>
</dbReference>
<feature type="transmembrane region" description="Helical" evidence="1">
    <location>
        <begin position="98"/>
        <end position="117"/>
    </location>
</feature>
<dbReference type="EMBL" id="CP071090">
    <property type="protein sequence ID" value="QSQ21719.1"/>
    <property type="molecule type" value="Genomic_DNA"/>
</dbReference>
<keyword evidence="3" id="KW-1185">Reference proteome</keyword>
<dbReference type="Gene3D" id="1.10.10.1320">
    <property type="entry name" value="Anti-sigma factor, zinc-finger domain"/>
    <property type="match status" value="1"/>
</dbReference>
<protein>
    <submittedName>
        <fullName evidence="2">Zf-HC2 domain-containing protein</fullName>
    </submittedName>
</protein>
<proteinExistence type="predicted"/>
<gene>
    <name evidence="2" type="ORF">JY651_42285</name>
</gene>
<evidence type="ECO:0000256" key="1">
    <source>
        <dbReference type="SAM" id="Phobius"/>
    </source>
</evidence>
<dbReference type="InterPro" id="IPR041916">
    <property type="entry name" value="Anti_sigma_zinc_sf"/>
</dbReference>
<organism evidence="2 3">
    <name type="scientific">Pyxidicoccus parkwayensis</name>
    <dbReference type="NCBI Taxonomy" id="2813578"/>
    <lineage>
        <taxon>Bacteria</taxon>
        <taxon>Pseudomonadati</taxon>
        <taxon>Myxococcota</taxon>
        <taxon>Myxococcia</taxon>
        <taxon>Myxococcales</taxon>
        <taxon>Cystobacterineae</taxon>
        <taxon>Myxococcaceae</taxon>
        <taxon>Pyxidicoccus</taxon>
    </lineage>
</organism>
<name>A0ABX7NS58_9BACT</name>
<evidence type="ECO:0000313" key="3">
    <source>
        <dbReference type="Proteomes" id="UP000662747"/>
    </source>
</evidence>